<evidence type="ECO:0000313" key="1">
    <source>
        <dbReference type="RefSeq" id="XP_059601186.1"/>
    </source>
</evidence>
<dbReference type="VEuPathDB" id="FungiDB:An08g04235"/>
<dbReference type="RefSeq" id="XP_059601186.1">
    <property type="nucleotide sequence ID" value="XM_059748993.1"/>
</dbReference>
<protein>
    <submittedName>
        <fullName evidence="1">Uncharacterized protein</fullName>
    </submittedName>
</protein>
<reference evidence="1" key="2">
    <citation type="submission" date="2025-08" db="UniProtKB">
        <authorList>
            <consortium name="RefSeq"/>
        </authorList>
    </citation>
    <scope>IDENTIFICATION</scope>
</reference>
<dbReference type="KEGG" id="ang:An08g04235"/>
<organism evidence="1">
    <name type="scientific">Aspergillus niger</name>
    <dbReference type="NCBI Taxonomy" id="5061"/>
    <lineage>
        <taxon>Eukaryota</taxon>
        <taxon>Fungi</taxon>
        <taxon>Dikarya</taxon>
        <taxon>Ascomycota</taxon>
        <taxon>Pezizomycotina</taxon>
        <taxon>Eurotiomycetes</taxon>
        <taxon>Eurotiomycetidae</taxon>
        <taxon>Eurotiales</taxon>
        <taxon>Aspergillaceae</taxon>
        <taxon>Aspergillus</taxon>
        <taxon>Aspergillus subgen. Circumdati</taxon>
    </lineage>
</organism>
<gene>
    <name evidence="1" type="ORF">An08g04235</name>
</gene>
<sequence>MTYVGYLGCALKSASASKRYLVPTRVGRVRLWEDKYLTLKEDRPLASAYKERINKAQYGMVMLKRFKTNDHRIQHIHGHTIAPKCSDVPDVRHTIPQLRACSTIVSRTTYLTCHSAIQPGASAVVSVQPHATSAVIGYPFLGFVRTQCRTLSLLLVRFRVAYVHMLVCHIGKLM</sequence>
<accession>A0AAJ8BRP3</accession>
<name>A0AAJ8BRP3_ASPNG</name>
<dbReference type="AlphaFoldDB" id="A0AAJ8BRP3"/>
<proteinExistence type="predicted"/>
<dbReference type="GeneID" id="84591650"/>
<reference evidence="1" key="1">
    <citation type="submission" date="2025-02" db="EMBL/GenBank/DDBJ databases">
        <authorList>
            <consortium name="NCBI Genome Project"/>
        </authorList>
    </citation>
    <scope>NUCLEOTIDE SEQUENCE</scope>
</reference>